<reference evidence="3" key="1">
    <citation type="submission" date="2020-10" db="EMBL/GenBank/DDBJ databases">
        <authorList>
            <person name="Han B."/>
            <person name="Lu T."/>
            <person name="Zhao Q."/>
            <person name="Huang X."/>
            <person name="Zhao Y."/>
        </authorList>
    </citation>
    <scope>NUCLEOTIDE SEQUENCE</scope>
</reference>
<evidence type="ECO:0000256" key="2">
    <source>
        <dbReference type="SAM" id="MobiDB-lite"/>
    </source>
</evidence>
<organism evidence="3 4">
    <name type="scientific">Miscanthus lutarioriparius</name>
    <dbReference type="NCBI Taxonomy" id="422564"/>
    <lineage>
        <taxon>Eukaryota</taxon>
        <taxon>Viridiplantae</taxon>
        <taxon>Streptophyta</taxon>
        <taxon>Embryophyta</taxon>
        <taxon>Tracheophyta</taxon>
        <taxon>Spermatophyta</taxon>
        <taxon>Magnoliopsida</taxon>
        <taxon>Liliopsida</taxon>
        <taxon>Poales</taxon>
        <taxon>Poaceae</taxon>
        <taxon>PACMAD clade</taxon>
        <taxon>Panicoideae</taxon>
        <taxon>Andropogonodae</taxon>
        <taxon>Andropogoneae</taxon>
        <taxon>Saccharinae</taxon>
        <taxon>Miscanthus</taxon>
    </lineage>
</organism>
<feature type="region of interest" description="Disordered" evidence="2">
    <location>
        <begin position="1"/>
        <end position="31"/>
    </location>
</feature>
<feature type="coiled-coil region" evidence="1">
    <location>
        <begin position="148"/>
        <end position="262"/>
    </location>
</feature>
<keyword evidence="1" id="KW-0175">Coiled coil</keyword>
<comment type="caution">
    <text evidence="3">The sequence shown here is derived from an EMBL/GenBank/DDBJ whole genome shotgun (WGS) entry which is preliminary data.</text>
</comment>
<gene>
    <name evidence="3" type="ORF">NCGR_LOCUS18289</name>
</gene>
<accession>A0A811NQP0</accession>
<evidence type="ECO:0000313" key="3">
    <source>
        <dbReference type="EMBL" id="CAD6226499.1"/>
    </source>
</evidence>
<dbReference type="Proteomes" id="UP000604825">
    <property type="component" value="Unassembled WGS sequence"/>
</dbReference>
<sequence length="390" mass="43710">MNAHLVGDPMNTVDTTAEGRTALSPAASQSEAEKVGVEVMMKAMRNTARILEMIEVYIGQTQASEAKTARRREVDHSQQLRSAMFPDVCLVAEPMDGETETKANEGLGMESFASPEALGHCQLTTASPVVFSMCNQLENAISEKTVAFERAKVIEERLKEQAERLQIESKRSQETEAAQKEALRENRALKQEMAEKKEELSSLKNNFTMMLKRDTQVEQRNAVLEDKIDHVNRLLEAEKSNIRELSEQLGKAVNEKNKLMTELETNNDGLAKIQGCIHQSLTARISRLKGVAATTNLGHYQHLLARMDALGQVKEHLPKMLETIEIATSLSAYSLAAAMLIRLRAYHGDDFDLQRLVMPLHLNREDYARIRNAVDPLAAKVAQKYRVCEH</sequence>
<keyword evidence="4" id="KW-1185">Reference proteome</keyword>
<dbReference type="EMBL" id="CAJGYO010000004">
    <property type="protein sequence ID" value="CAD6226499.1"/>
    <property type="molecule type" value="Genomic_DNA"/>
</dbReference>
<dbReference type="AlphaFoldDB" id="A0A811NQP0"/>
<evidence type="ECO:0000313" key="4">
    <source>
        <dbReference type="Proteomes" id="UP000604825"/>
    </source>
</evidence>
<proteinExistence type="predicted"/>
<name>A0A811NQP0_9POAL</name>
<dbReference type="OrthoDB" id="1305878at2759"/>
<protein>
    <submittedName>
        <fullName evidence="3">Uncharacterized protein</fullName>
    </submittedName>
</protein>
<evidence type="ECO:0000256" key="1">
    <source>
        <dbReference type="SAM" id="Coils"/>
    </source>
</evidence>